<accession>A0AAV1G6H5</accession>
<dbReference type="EMBL" id="OY660875">
    <property type="protein sequence ID" value="CAJ1068629.1"/>
    <property type="molecule type" value="Genomic_DNA"/>
</dbReference>
<protein>
    <submittedName>
        <fullName evidence="1">Tight junction protein ZO-2-like isoform X4</fullName>
    </submittedName>
</protein>
<organism evidence="1 2">
    <name type="scientific">Xyrichtys novacula</name>
    <name type="common">Pearly razorfish</name>
    <name type="synonym">Hemipteronotus novacula</name>
    <dbReference type="NCBI Taxonomy" id="13765"/>
    <lineage>
        <taxon>Eukaryota</taxon>
        <taxon>Metazoa</taxon>
        <taxon>Chordata</taxon>
        <taxon>Craniata</taxon>
        <taxon>Vertebrata</taxon>
        <taxon>Euteleostomi</taxon>
        <taxon>Actinopterygii</taxon>
        <taxon>Neopterygii</taxon>
        <taxon>Teleostei</taxon>
        <taxon>Neoteleostei</taxon>
        <taxon>Acanthomorphata</taxon>
        <taxon>Eupercaria</taxon>
        <taxon>Labriformes</taxon>
        <taxon>Labridae</taxon>
        <taxon>Xyrichtys</taxon>
    </lineage>
</organism>
<dbReference type="AlphaFoldDB" id="A0AAV1G6H5"/>
<dbReference type="Proteomes" id="UP001178508">
    <property type="component" value="Chromosome 12"/>
</dbReference>
<reference evidence="1" key="1">
    <citation type="submission" date="2023-08" db="EMBL/GenBank/DDBJ databases">
        <authorList>
            <person name="Alioto T."/>
            <person name="Alioto T."/>
            <person name="Gomez Garrido J."/>
        </authorList>
    </citation>
    <scope>NUCLEOTIDE SEQUENCE</scope>
</reference>
<evidence type="ECO:0000313" key="2">
    <source>
        <dbReference type="Proteomes" id="UP001178508"/>
    </source>
</evidence>
<gene>
    <name evidence="1" type="ORF">XNOV1_A011493</name>
</gene>
<name>A0AAV1G6H5_XYRNO</name>
<sequence>MSRNMKYKKFITIMQAALGVAPLNKRELIPPPRRLWKPARERFSSVSSEVSVQRHLEGLNTLHSRQPHTMCVCATPCRHQVLHTHKYIHTYTPAPDDSDVLSTAVCQSEEVKSSAKSAGVHH</sequence>
<keyword evidence="2" id="KW-1185">Reference proteome</keyword>
<proteinExistence type="predicted"/>
<evidence type="ECO:0000313" key="1">
    <source>
        <dbReference type="EMBL" id="CAJ1068629.1"/>
    </source>
</evidence>